<feature type="non-terminal residue" evidence="1">
    <location>
        <position position="35"/>
    </location>
</feature>
<name>A0A1H4IAT3_9PSED</name>
<evidence type="ECO:0000313" key="2">
    <source>
        <dbReference type="Proteomes" id="UP000183114"/>
    </source>
</evidence>
<organism evidence="1 2">
    <name type="scientific">Pseudomonas frederiksbergensis</name>
    <dbReference type="NCBI Taxonomy" id="104087"/>
    <lineage>
        <taxon>Bacteria</taxon>
        <taxon>Pseudomonadati</taxon>
        <taxon>Pseudomonadota</taxon>
        <taxon>Gammaproteobacteria</taxon>
        <taxon>Pseudomonadales</taxon>
        <taxon>Pseudomonadaceae</taxon>
        <taxon>Pseudomonas</taxon>
    </lineage>
</organism>
<sequence>MNRTLTREQVLALAEHIENAELNVHDIGKVTNDFP</sequence>
<dbReference type="EMBL" id="FNTF01000001">
    <property type="protein sequence ID" value="SEB30448.1"/>
    <property type="molecule type" value="Genomic_DNA"/>
</dbReference>
<accession>A0A1H4IAT3</accession>
<gene>
    <name evidence="1" type="ORF">SAMN04490185_0001</name>
</gene>
<protein>
    <submittedName>
        <fullName evidence="1">2-oxo-3-hexenedioate decarboxylase</fullName>
    </submittedName>
</protein>
<dbReference type="AlphaFoldDB" id="A0A1H4IAT3"/>
<dbReference type="Proteomes" id="UP000183114">
    <property type="component" value="Unassembled WGS sequence"/>
</dbReference>
<evidence type="ECO:0000313" key="1">
    <source>
        <dbReference type="EMBL" id="SEB30448.1"/>
    </source>
</evidence>
<proteinExistence type="predicted"/>
<reference evidence="1 2" key="1">
    <citation type="submission" date="2016-10" db="EMBL/GenBank/DDBJ databases">
        <authorList>
            <person name="de Groot N.N."/>
        </authorList>
    </citation>
    <scope>NUCLEOTIDE SEQUENCE [LARGE SCALE GENOMIC DNA]</scope>
    <source>
        <strain evidence="1 2">BS3655</strain>
    </source>
</reference>